<dbReference type="AlphaFoldDB" id="A0A6N3CE45"/>
<organism evidence="2">
    <name type="scientific">Flavonifractor plautii</name>
    <name type="common">Fusobacterium plautii</name>
    <dbReference type="NCBI Taxonomy" id="292800"/>
    <lineage>
        <taxon>Bacteria</taxon>
        <taxon>Bacillati</taxon>
        <taxon>Bacillota</taxon>
        <taxon>Clostridia</taxon>
        <taxon>Eubacteriales</taxon>
        <taxon>Oscillospiraceae</taxon>
        <taxon>Flavonifractor</taxon>
    </lineage>
</organism>
<reference evidence="2" key="1">
    <citation type="submission" date="2019-11" db="EMBL/GenBank/DDBJ databases">
        <authorList>
            <person name="Feng L."/>
        </authorList>
    </citation>
    <scope>NUCLEOTIDE SEQUENCE</scope>
    <source>
        <strain evidence="2">FplautiiLFYP42</strain>
    </source>
</reference>
<accession>A0A6N3CE45</accession>
<feature type="transmembrane region" description="Helical" evidence="1">
    <location>
        <begin position="49"/>
        <end position="71"/>
    </location>
</feature>
<keyword evidence="1" id="KW-1133">Transmembrane helix</keyword>
<sequence>MNRLDERLKERARREDCPIPQGFDGRMDAILEGLPEGRRKPGPRRLRRWAVAGVLAAALCVGGVAAASGALELIARPGGFGGTAEGFQPYSAEVGASVTDQGYTLTLDGIGVDEAFITLYATITGEEPIPRNDRGEPELWSFSLKAEGKELEFWDQDRETEWVDDYTLKVMQRCPVARALPDVVELQVYTNELFYGLSGDWSLNLLVDKTAPDGESLVVEPGQRITLDGRWWTVSKAVVAPSGGGLVLTGAGDYPPGNFFIRDDQGNYLYKKYYGMVSRPILPVSNFVAFYGGRPDMESITLVPYERVYPGDEPGGNHKIFGAVDELPLTDDSAETGYTLISLDIGAEQAVARFQTGEELLQYEYGGFGTEVGLLDGGGEELELGDTYLDRSYDWETGVWTVTLSYPDADPAELARAEQLWFWQPNDTICVLEDEAVTIPLS</sequence>
<dbReference type="Gene3D" id="2.60.40.1630">
    <property type="entry name" value="bacillus anthracis domain"/>
    <property type="match status" value="1"/>
</dbReference>
<name>A0A6N3CE45_FLAPL</name>
<proteinExistence type="predicted"/>
<evidence type="ECO:0000256" key="1">
    <source>
        <dbReference type="SAM" id="Phobius"/>
    </source>
</evidence>
<dbReference type="RefSeq" id="WP_148341565.1">
    <property type="nucleotide sequence ID" value="NZ_CACRUB010000028.1"/>
</dbReference>
<protein>
    <submittedName>
        <fullName evidence="2">Uncharacterized protein</fullName>
    </submittedName>
</protein>
<evidence type="ECO:0000313" key="2">
    <source>
        <dbReference type="EMBL" id="VYU12781.1"/>
    </source>
</evidence>
<gene>
    <name evidence="2" type="ORF">FPLFYP42_01392</name>
</gene>
<keyword evidence="1" id="KW-0812">Transmembrane</keyword>
<keyword evidence="1" id="KW-0472">Membrane</keyword>
<dbReference type="EMBL" id="CACRUB010000028">
    <property type="protein sequence ID" value="VYU12781.1"/>
    <property type="molecule type" value="Genomic_DNA"/>
</dbReference>